<name>A0A0T6BRH5_9BACI</name>
<accession>A0A0T6BRH5</accession>
<protein>
    <submittedName>
        <fullName evidence="1">Uncharacterized protein</fullName>
    </submittedName>
</protein>
<evidence type="ECO:0000313" key="1">
    <source>
        <dbReference type="EMBL" id="KRT94241.1"/>
    </source>
</evidence>
<proteinExistence type="predicted"/>
<comment type="caution">
    <text evidence="1">The sequence shown here is derived from an EMBL/GenBank/DDBJ whole genome shotgun (WGS) entry which is preliminary data.</text>
</comment>
<dbReference type="EMBL" id="LECW02000012">
    <property type="protein sequence ID" value="KRT94241.1"/>
    <property type="molecule type" value="Genomic_DNA"/>
</dbReference>
<sequence>MFRVGEKVCYWGTQSNGLTWLSSMAIVGRIKGRNGNDYIIEGQSGTTHVVPGSLIDGMTLRSKT</sequence>
<evidence type="ECO:0000313" key="2">
    <source>
        <dbReference type="Proteomes" id="UP000036168"/>
    </source>
</evidence>
<reference evidence="1 2" key="1">
    <citation type="journal article" date="2015" name="Int. J. Syst. Evol. Microbiol.">
        <title>Bacillus glycinifermentans sp. nov., isolated from fermented soybean paste.</title>
        <authorList>
            <person name="Kim S.J."/>
            <person name="Dunlap C.A."/>
            <person name="Kwon S.W."/>
            <person name="Rooney A.P."/>
        </authorList>
    </citation>
    <scope>NUCLEOTIDE SEQUENCE [LARGE SCALE GENOMIC DNA]</scope>
    <source>
        <strain evidence="1 2">GO-13</strain>
    </source>
</reference>
<gene>
    <name evidence="1" type="ORF">AB447_202830</name>
</gene>
<dbReference type="AlphaFoldDB" id="A0A0T6BRH5"/>
<organism evidence="1 2">
    <name type="scientific">Bacillus glycinifermentans</name>
    <dbReference type="NCBI Taxonomy" id="1664069"/>
    <lineage>
        <taxon>Bacteria</taxon>
        <taxon>Bacillati</taxon>
        <taxon>Bacillota</taxon>
        <taxon>Bacilli</taxon>
        <taxon>Bacillales</taxon>
        <taxon>Bacillaceae</taxon>
        <taxon>Bacillus</taxon>
    </lineage>
</organism>
<dbReference type="Proteomes" id="UP000036168">
    <property type="component" value="Unassembled WGS sequence"/>
</dbReference>